<sequence length="173" mass="20495">MINYFLNADHEFLRGMGVEPSKLPNSDKWRQILLEDFERPVEHRRLYYVIWEIDDTPVGHSNLNKIIYGQEAFMHLHLWQPEKRRSGNGTYFINESISCYFTKFHLQNLFCEPYALKTAPNKTLHKAGFELLKTYETTPGLINFNQTVNRWILTKEKWLQKSQQLAKGTGSRE</sequence>
<keyword evidence="2" id="KW-1185">Reference proteome</keyword>
<dbReference type="InterPro" id="IPR016181">
    <property type="entry name" value="Acyl_CoA_acyltransferase"/>
</dbReference>
<evidence type="ECO:0000313" key="2">
    <source>
        <dbReference type="Proteomes" id="UP000186657"/>
    </source>
</evidence>
<dbReference type="GO" id="GO:0016740">
    <property type="term" value="F:transferase activity"/>
    <property type="evidence" value="ECO:0007669"/>
    <property type="project" value="UniProtKB-KW"/>
</dbReference>
<comment type="caution">
    <text evidence="1">The sequence shown here is derived from an EMBL/GenBank/DDBJ whole genome shotgun (WGS) entry which is preliminary data.</text>
</comment>
<reference evidence="1 2" key="1">
    <citation type="submission" date="2016-10" db="EMBL/GenBank/DDBJ databases">
        <title>Comparative genomics uncovers the prolific and rare metabolic potential of the cyanobacterial genus Moorea.</title>
        <authorList>
            <person name="Leao T."/>
            <person name="Castelao G."/>
            <person name="Korobeynikov A."/>
            <person name="Monroe E.A."/>
            <person name="Podell S."/>
            <person name="Glukhov E."/>
            <person name="Allen E."/>
            <person name="Gerwick W.H."/>
            <person name="Gerwick L."/>
        </authorList>
    </citation>
    <scope>NUCLEOTIDE SEQUENCE [LARGE SCALE GENOMIC DNA]</scope>
    <source>
        <strain evidence="1 2">PNG5-198</strain>
    </source>
</reference>
<dbReference type="Proteomes" id="UP000186657">
    <property type="component" value="Unassembled WGS sequence"/>
</dbReference>
<name>A0A1U7NBY3_9CYAN</name>
<evidence type="ECO:0000313" key="1">
    <source>
        <dbReference type="EMBL" id="OLT63424.1"/>
    </source>
</evidence>
<dbReference type="EMBL" id="MKZS01000001">
    <property type="protein sequence ID" value="OLT63424.1"/>
    <property type="molecule type" value="Genomic_DNA"/>
</dbReference>
<gene>
    <name evidence="1" type="ORF">BJP37_21575</name>
</gene>
<organism evidence="1 2">
    <name type="scientific">Moorena bouillonii PNG</name>
    <dbReference type="NCBI Taxonomy" id="568701"/>
    <lineage>
        <taxon>Bacteria</taxon>
        <taxon>Bacillati</taxon>
        <taxon>Cyanobacteriota</taxon>
        <taxon>Cyanophyceae</taxon>
        <taxon>Coleofasciculales</taxon>
        <taxon>Coleofasciculaceae</taxon>
        <taxon>Moorena</taxon>
    </lineage>
</organism>
<dbReference type="AlphaFoldDB" id="A0A1U7NBY3"/>
<protein>
    <submittedName>
        <fullName evidence="1">GNAT family N-acetyltransferase</fullName>
    </submittedName>
</protein>
<dbReference type="Gene3D" id="3.40.630.30">
    <property type="match status" value="1"/>
</dbReference>
<dbReference type="SUPFAM" id="SSF55729">
    <property type="entry name" value="Acyl-CoA N-acyltransferases (Nat)"/>
    <property type="match status" value="1"/>
</dbReference>
<accession>A0A1U7NBY3</accession>
<proteinExistence type="predicted"/>
<keyword evidence="1" id="KW-0808">Transferase</keyword>